<gene>
    <name evidence="1" type="ORF">DET54_110101</name>
</gene>
<dbReference type="Proteomes" id="UP000248827">
    <property type="component" value="Unassembled WGS sequence"/>
</dbReference>
<comment type="caution">
    <text evidence="1">The sequence shown here is derived from an EMBL/GenBank/DDBJ whole genome shotgun (WGS) entry which is preliminary data.</text>
</comment>
<proteinExistence type="predicted"/>
<accession>A0ABX9BH32</accession>
<reference evidence="1 2" key="1">
    <citation type="submission" date="2018-06" db="EMBL/GenBank/DDBJ databases">
        <title>Freshwater and sediment microbial communities from various areas in North America, analyzing microbe dynamics in response to fracking.</title>
        <authorList>
            <person name="Lamendella R."/>
        </authorList>
    </citation>
    <scope>NUCLEOTIDE SEQUENCE [LARGE SCALE GENOMIC DNA]</scope>
    <source>
        <strain evidence="1 2">NG-13</strain>
    </source>
</reference>
<protein>
    <submittedName>
        <fullName evidence="1">Uncharacterized protein</fullName>
    </submittedName>
</protein>
<keyword evidence="2" id="KW-1185">Reference proteome</keyword>
<evidence type="ECO:0000313" key="1">
    <source>
        <dbReference type="EMBL" id="RAI92393.1"/>
    </source>
</evidence>
<dbReference type="EMBL" id="QLLI01000010">
    <property type="protein sequence ID" value="RAI92393.1"/>
    <property type="molecule type" value="Genomic_DNA"/>
</dbReference>
<name>A0ABX9BH32_9BACL</name>
<evidence type="ECO:0000313" key="2">
    <source>
        <dbReference type="Proteomes" id="UP000248827"/>
    </source>
</evidence>
<organism evidence="1 2">
    <name type="scientific">Paenibacillus pabuli</name>
    <dbReference type="NCBI Taxonomy" id="1472"/>
    <lineage>
        <taxon>Bacteria</taxon>
        <taxon>Bacillati</taxon>
        <taxon>Bacillota</taxon>
        <taxon>Bacilli</taxon>
        <taxon>Bacillales</taxon>
        <taxon>Paenibacillaceae</taxon>
        <taxon>Paenibacillus</taxon>
    </lineage>
</organism>
<sequence length="85" mass="8991">MSRGVVEDTKCGCGGRGSVGHRECSDYAASISAGNEESGGREECLGCAVRRSGTEHLSEAVCIDVKGREGRGHECSFCCTCWIDE</sequence>